<dbReference type="AlphaFoldDB" id="A0AAE3H9P8"/>
<dbReference type="EMBL" id="JTEO01000001">
    <property type="protein sequence ID" value="MCQ6961768.1"/>
    <property type="molecule type" value="Genomic_DNA"/>
</dbReference>
<gene>
    <name evidence="1" type="ORF">PV02_00355</name>
</gene>
<dbReference type="PIRSF" id="PIRSF015877">
    <property type="entry name" value="UCP015877"/>
    <property type="match status" value="1"/>
</dbReference>
<protein>
    <submittedName>
        <fullName evidence="1">Zn-finger protein</fullName>
    </submittedName>
</protein>
<dbReference type="Proteomes" id="UP001206983">
    <property type="component" value="Unassembled WGS sequence"/>
</dbReference>
<sequence length="219" mass="24351">MSEEVEVEVVCPSCSPKEEVPHDVLKTGQNIIVRCQECGTVHPATIERPKDVVIKVIISKGQDSISCINRMTTEDTVAVDDEIIVDDEENDEVYPIIVTAIDTAQKRVDSANAADITTIWGRAIDEVIVKISVHQGRHTEALQKRVHGGYEFVIGHTDRVGNVDFEITKIKKRDGTFLSGKGATVEAKHVKRIFADEIKRKGWSDGKTAWSMRGKGRSW</sequence>
<dbReference type="RefSeq" id="WP_256621318.1">
    <property type="nucleotide sequence ID" value="NZ_JTEO01000001.1"/>
</dbReference>
<reference evidence="1 2" key="1">
    <citation type="journal article" date="2011" name="Appl. Environ. Microbiol.">
        <title>Methanogenic archaea isolated from Taiwan's Chelungpu fault.</title>
        <authorList>
            <person name="Wu S.Y."/>
            <person name="Lai M.C."/>
        </authorList>
    </citation>
    <scope>NUCLEOTIDE SEQUENCE [LARGE SCALE GENOMIC DNA]</scope>
    <source>
        <strain evidence="1 2">St545Mb</strain>
    </source>
</reference>
<dbReference type="PANTHER" id="PTHR42195:SF1">
    <property type="entry name" value="ZINC FINGER PROTEIN"/>
    <property type="match status" value="1"/>
</dbReference>
<dbReference type="PANTHER" id="PTHR42195">
    <property type="entry name" value="UCP015877 FAMILY PROTEIN"/>
    <property type="match status" value="1"/>
</dbReference>
<name>A0AAE3H9P8_9EURY</name>
<organism evidence="1 2">
    <name type="scientific">Methanolobus chelungpuianus</name>
    <dbReference type="NCBI Taxonomy" id="502115"/>
    <lineage>
        <taxon>Archaea</taxon>
        <taxon>Methanobacteriati</taxon>
        <taxon>Methanobacteriota</taxon>
        <taxon>Stenosarchaea group</taxon>
        <taxon>Methanomicrobia</taxon>
        <taxon>Methanosarcinales</taxon>
        <taxon>Methanosarcinaceae</taxon>
        <taxon>Methanolobus</taxon>
    </lineage>
</organism>
<proteinExistence type="predicted"/>
<keyword evidence="2" id="KW-1185">Reference proteome</keyword>
<accession>A0AAE3H9P8</accession>
<evidence type="ECO:0000313" key="1">
    <source>
        <dbReference type="EMBL" id="MCQ6961768.1"/>
    </source>
</evidence>
<dbReference type="InterPro" id="IPR012041">
    <property type="entry name" value="Znf_CPxCG-like"/>
</dbReference>
<evidence type="ECO:0000313" key="2">
    <source>
        <dbReference type="Proteomes" id="UP001206983"/>
    </source>
</evidence>
<comment type="caution">
    <text evidence="1">The sequence shown here is derived from an EMBL/GenBank/DDBJ whole genome shotgun (WGS) entry which is preliminary data.</text>
</comment>
<dbReference type="Pfam" id="PF19769">
    <property type="entry name" value="CPxCG_zf"/>
    <property type="match status" value="1"/>
</dbReference>